<feature type="domain" description="Plastocyanin-like" evidence="14">
    <location>
        <begin position="369"/>
        <end position="493"/>
    </location>
</feature>
<dbReference type="Pfam" id="PF00394">
    <property type="entry name" value="Cu-oxidase"/>
    <property type="match status" value="1"/>
</dbReference>
<keyword evidence="17" id="KW-1185">Reference proteome</keyword>
<keyword evidence="6" id="KW-0964">Secreted</keyword>
<evidence type="ECO:0000256" key="12">
    <source>
        <dbReference type="SAM" id="SignalP"/>
    </source>
</evidence>
<dbReference type="OrthoDB" id="2121828at2759"/>
<protein>
    <recommendedName>
        <fullName evidence="5">laccase</fullName>
        <ecNumber evidence="5">1.10.3.2</ecNumber>
    </recommendedName>
</protein>
<dbReference type="PANTHER" id="PTHR11709:SF394">
    <property type="entry name" value="FI03373P-RELATED"/>
    <property type="match status" value="1"/>
</dbReference>
<dbReference type="PROSITE" id="PS00079">
    <property type="entry name" value="MULTICOPPER_OXIDASE1"/>
    <property type="match status" value="2"/>
</dbReference>
<comment type="similarity">
    <text evidence="4">Belongs to the multicopper oxidase family.</text>
</comment>
<dbReference type="InterPro" id="IPR001117">
    <property type="entry name" value="Cu-oxidase_2nd"/>
</dbReference>
<evidence type="ECO:0000256" key="11">
    <source>
        <dbReference type="ARBA" id="ARBA00023180"/>
    </source>
</evidence>
<dbReference type="InterPro" id="IPR033138">
    <property type="entry name" value="Cu_oxidase_CS"/>
</dbReference>
<accession>A0A2A9NIT4</accession>
<evidence type="ECO:0000256" key="2">
    <source>
        <dbReference type="ARBA" id="ARBA00001935"/>
    </source>
</evidence>
<dbReference type="Pfam" id="PF07732">
    <property type="entry name" value="Cu-oxidase_3"/>
    <property type="match status" value="1"/>
</dbReference>
<comment type="cofactor">
    <cofactor evidence="2">
        <name>Cu cation</name>
        <dbReference type="ChEBI" id="CHEBI:23378"/>
    </cofactor>
</comment>
<proteinExistence type="inferred from homology"/>
<dbReference type="InterPro" id="IPR011707">
    <property type="entry name" value="Cu-oxidase-like_N"/>
</dbReference>
<dbReference type="PANTHER" id="PTHR11709">
    <property type="entry name" value="MULTI-COPPER OXIDASE"/>
    <property type="match status" value="1"/>
</dbReference>
<evidence type="ECO:0000256" key="1">
    <source>
        <dbReference type="ARBA" id="ARBA00000349"/>
    </source>
</evidence>
<evidence type="ECO:0000256" key="5">
    <source>
        <dbReference type="ARBA" id="ARBA00012297"/>
    </source>
</evidence>
<evidence type="ECO:0000259" key="14">
    <source>
        <dbReference type="Pfam" id="PF07731"/>
    </source>
</evidence>
<dbReference type="AlphaFoldDB" id="A0A2A9NIT4"/>
<dbReference type="InterPro" id="IPR008972">
    <property type="entry name" value="Cupredoxin"/>
</dbReference>
<dbReference type="PROSITE" id="PS00080">
    <property type="entry name" value="MULTICOPPER_OXIDASE2"/>
    <property type="match status" value="1"/>
</dbReference>
<evidence type="ECO:0000256" key="6">
    <source>
        <dbReference type="ARBA" id="ARBA00022525"/>
    </source>
</evidence>
<dbReference type="InterPro" id="IPR011706">
    <property type="entry name" value="Cu-oxidase_C"/>
</dbReference>
<dbReference type="GO" id="GO:0052716">
    <property type="term" value="F:hydroquinone:oxygen oxidoreductase activity"/>
    <property type="evidence" value="ECO:0007669"/>
    <property type="project" value="UniProtKB-EC"/>
</dbReference>
<comment type="catalytic activity">
    <reaction evidence="1">
        <text>4 hydroquinone + O2 = 4 benzosemiquinone + 2 H2O</text>
        <dbReference type="Rhea" id="RHEA:11276"/>
        <dbReference type="ChEBI" id="CHEBI:15377"/>
        <dbReference type="ChEBI" id="CHEBI:15379"/>
        <dbReference type="ChEBI" id="CHEBI:17594"/>
        <dbReference type="ChEBI" id="CHEBI:17977"/>
        <dbReference type="EC" id="1.10.3.2"/>
    </reaction>
</comment>
<evidence type="ECO:0000313" key="17">
    <source>
        <dbReference type="Proteomes" id="UP000242287"/>
    </source>
</evidence>
<dbReference type="GO" id="GO:0005576">
    <property type="term" value="C:extracellular region"/>
    <property type="evidence" value="ECO:0007669"/>
    <property type="project" value="UniProtKB-SubCell"/>
</dbReference>
<comment type="subcellular location">
    <subcellularLocation>
        <location evidence="3">Secreted</location>
    </subcellularLocation>
</comment>
<feature type="domain" description="Plastocyanin-like" evidence="13">
    <location>
        <begin position="161"/>
        <end position="311"/>
    </location>
</feature>
<evidence type="ECO:0000256" key="9">
    <source>
        <dbReference type="ARBA" id="ARBA00023008"/>
    </source>
</evidence>
<evidence type="ECO:0000259" key="15">
    <source>
        <dbReference type="Pfam" id="PF07732"/>
    </source>
</evidence>
<evidence type="ECO:0000256" key="7">
    <source>
        <dbReference type="ARBA" id="ARBA00022723"/>
    </source>
</evidence>
<dbReference type="CDD" id="cd13903">
    <property type="entry name" value="CuRO_3_Tv-LCC_like"/>
    <property type="match status" value="1"/>
</dbReference>
<gene>
    <name evidence="16" type="ORF">AMATHDRAFT_67489</name>
</gene>
<keyword evidence="8" id="KW-0560">Oxidoreductase</keyword>
<dbReference type="GO" id="GO:0005507">
    <property type="term" value="F:copper ion binding"/>
    <property type="evidence" value="ECO:0007669"/>
    <property type="project" value="InterPro"/>
</dbReference>
<keyword evidence="11" id="KW-0325">Glycoprotein</keyword>
<organism evidence="16 17">
    <name type="scientific">Amanita thiersii Skay4041</name>
    <dbReference type="NCBI Taxonomy" id="703135"/>
    <lineage>
        <taxon>Eukaryota</taxon>
        <taxon>Fungi</taxon>
        <taxon>Dikarya</taxon>
        <taxon>Basidiomycota</taxon>
        <taxon>Agaricomycotina</taxon>
        <taxon>Agaricomycetes</taxon>
        <taxon>Agaricomycetidae</taxon>
        <taxon>Agaricales</taxon>
        <taxon>Pluteineae</taxon>
        <taxon>Amanitaceae</taxon>
        <taxon>Amanita</taxon>
    </lineage>
</organism>
<evidence type="ECO:0000256" key="10">
    <source>
        <dbReference type="ARBA" id="ARBA00023157"/>
    </source>
</evidence>
<feature type="domain" description="Plastocyanin-like" evidence="15">
    <location>
        <begin position="33"/>
        <end position="149"/>
    </location>
</feature>
<reference evidence="16 17" key="1">
    <citation type="submission" date="2014-02" db="EMBL/GenBank/DDBJ databases">
        <title>Transposable element dynamics among asymbiotic and ectomycorrhizal Amanita fungi.</title>
        <authorList>
            <consortium name="DOE Joint Genome Institute"/>
            <person name="Hess J."/>
            <person name="Skrede I."/>
            <person name="Wolfe B."/>
            <person name="LaButti K."/>
            <person name="Ohm R.A."/>
            <person name="Grigoriev I.V."/>
            <person name="Pringle A."/>
        </authorList>
    </citation>
    <scope>NUCLEOTIDE SEQUENCE [LARGE SCALE GENOMIC DNA]</scope>
    <source>
        <strain evidence="16 17">SKay4041</strain>
    </source>
</reference>
<dbReference type="FunFam" id="2.60.40.420:FF:000045">
    <property type="entry name" value="Laccase 2"/>
    <property type="match status" value="1"/>
</dbReference>
<dbReference type="EMBL" id="KZ302102">
    <property type="protein sequence ID" value="PFH47612.1"/>
    <property type="molecule type" value="Genomic_DNA"/>
</dbReference>
<dbReference type="Pfam" id="PF07731">
    <property type="entry name" value="Cu-oxidase_2"/>
    <property type="match status" value="1"/>
</dbReference>
<name>A0A2A9NIT4_9AGAR</name>
<dbReference type="SUPFAM" id="SSF49503">
    <property type="entry name" value="Cupredoxins"/>
    <property type="match status" value="3"/>
</dbReference>
<dbReference type="Proteomes" id="UP000242287">
    <property type="component" value="Unassembled WGS sequence"/>
</dbReference>
<feature type="chain" id="PRO_5013083558" description="laccase" evidence="12">
    <location>
        <begin position="21"/>
        <end position="530"/>
    </location>
</feature>
<keyword evidence="7" id="KW-0479">Metal-binding</keyword>
<evidence type="ECO:0000313" key="16">
    <source>
        <dbReference type="EMBL" id="PFH47612.1"/>
    </source>
</evidence>
<dbReference type="InterPro" id="IPR002355">
    <property type="entry name" value="Cu_oxidase_Cu_BS"/>
</dbReference>
<feature type="signal peptide" evidence="12">
    <location>
        <begin position="1"/>
        <end position="20"/>
    </location>
</feature>
<dbReference type="STRING" id="703135.A0A2A9NIT4"/>
<evidence type="ECO:0000256" key="8">
    <source>
        <dbReference type="ARBA" id="ARBA00023002"/>
    </source>
</evidence>
<dbReference type="InterPro" id="IPR045087">
    <property type="entry name" value="Cu-oxidase_fam"/>
</dbReference>
<evidence type="ECO:0000259" key="13">
    <source>
        <dbReference type="Pfam" id="PF00394"/>
    </source>
</evidence>
<dbReference type="Gene3D" id="2.60.40.420">
    <property type="entry name" value="Cupredoxins - blue copper proteins"/>
    <property type="match status" value="3"/>
</dbReference>
<evidence type="ECO:0000256" key="3">
    <source>
        <dbReference type="ARBA" id="ARBA00004613"/>
    </source>
</evidence>
<keyword evidence="10" id="KW-1015">Disulfide bond</keyword>
<sequence>MRLLLCLLSCAYTLVSSVHGATRHYTLTLANHIVSPDGFSRVAVVANRSVEGPILTAWKNDHLQVHVVNNLTDKSMAQGTSIHWHGLFMHKSASQDGAAWVTQCPIAPGDSFTYNFNVGEQTGTYWYHSHITTQYCDGLRGALIIYDPNDPLKHLYDVDNEKTVITLGDWFHDASPHAWRTFQLPNSTLTNGLGRAPSGTPNANSTSALSVIEVTRGLRYRFRLINLSCMTIFNFSIDAHTMTVVETDGTETVPLRTEMVPISPGQRLSLIIKADQRVGNYWIRTEPFWDGGAPASNETGVNVAILRYAGAKKEDPTTEKKNGREMLAEEKLAPLVPSTLSHGTPDMSINLNISLNAAGTMFTINGFEYLPPPLPVLLQILNGSVDAQSIMPNGSVIVLPKNKLIEVTIPGGSLFAPHPFHLHGFNFAVVRSVGSSAINTINPPLRDVVNTGRAGDNVTFRFRTDNPGPWFLHCHLDFHLEAGLAVVLAVDPEGQVSGPGAVRHDKAWDNLCPKWNALKEGKQFSMSDWE</sequence>
<dbReference type="EC" id="1.10.3.2" evidence="5"/>
<evidence type="ECO:0000256" key="4">
    <source>
        <dbReference type="ARBA" id="ARBA00010609"/>
    </source>
</evidence>
<keyword evidence="12" id="KW-0732">Signal</keyword>
<dbReference type="SMR" id="A0A2A9NIT4"/>
<keyword evidence="9" id="KW-0186">Copper</keyword>